<keyword evidence="7" id="KW-0677">Repeat</keyword>
<dbReference type="OrthoDB" id="1741314at2759"/>
<keyword evidence="12" id="KW-0407">Ion channel</keyword>
<dbReference type="InterPro" id="IPR032675">
    <property type="entry name" value="LRR_dom_sf"/>
</dbReference>
<evidence type="ECO:0000256" key="14">
    <source>
        <dbReference type="ARBA" id="ARBA00024158"/>
    </source>
</evidence>
<keyword evidence="4" id="KW-1003">Cell membrane</keyword>
<dbReference type="EMBL" id="BFAA01002488">
    <property type="protein sequence ID" value="GCB61511.1"/>
    <property type="molecule type" value="Genomic_DNA"/>
</dbReference>
<dbReference type="InterPro" id="IPR003591">
    <property type="entry name" value="Leu-rich_rpt_typical-subtyp"/>
</dbReference>
<keyword evidence="21" id="KW-1185">Reference proteome</keyword>
<reference evidence="20 21" key="1">
    <citation type="journal article" date="2018" name="Nat. Ecol. Evol.">
        <title>Shark genomes provide insights into elasmobranch evolution and the origin of vertebrates.</title>
        <authorList>
            <person name="Hara Y"/>
            <person name="Yamaguchi K"/>
            <person name="Onimaru K"/>
            <person name="Kadota M"/>
            <person name="Koyanagi M"/>
            <person name="Keeley SD"/>
            <person name="Tatsumi K"/>
            <person name="Tanaka K"/>
            <person name="Motone F"/>
            <person name="Kageyama Y"/>
            <person name="Nozu R"/>
            <person name="Adachi N"/>
            <person name="Nishimura O"/>
            <person name="Nakagawa R"/>
            <person name="Tanegashima C"/>
            <person name="Kiyatake I"/>
            <person name="Matsumoto R"/>
            <person name="Murakumo K"/>
            <person name="Nishida K"/>
            <person name="Terakita A"/>
            <person name="Kuratani S"/>
            <person name="Sato K"/>
            <person name="Hyodo S Kuraku.S."/>
        </authorList>
    </citation>
    <scope>NUCLEOTIDE SEQUENCE [LARGE SCALE GENOMIC DNA]</scope>
</reference>
<evidence type="ECO:0000256" key="16">
    <source>
        <dbReference type="SAM" id="Phobius"/>
    </source>
</evidence>
<evidence type="ECO:0000256" key="4">
    <source>
        <dbReference type="ARBA" id="ARBA00022475"/>
    </source>
</evidence>
<keyword evidence="5" id="KW-0433">Leucine-rich repeat</keyword>
<comment type="caution">
    <text evidence="20">The sequence shown here is derived from an EMBL/GenBank/DDBJ whole genome shotgun (WGS) entry which is preliminary data.</text>
</comment>
<evidence type="ECO:0000256" key="1">
    <source>
        <dbReference type="ARBA" id="ARBA00004651"/>
    </source>
</evidence>
<dbReference type="PANTHER" id="PTHR48051:SF58">
    <property type="entry name" value="VOLUME-REGULATED ANION CHANNEL SUBUNIT LRRC8E"/>
    <property type="match status" value="1"/>
</dbReference>
<feature type="transmembrane region" description="Helical" evidence="16">
    <location>
        <begin position="42"/>
        <end position="66"/>
    </location>
</feature>
<comment type="catalytic activity">
    <reaction evidence="14">
        <text>taurine(out) = taurine(in)</text>
        <dbReference type="Rhea" id="RHEA:66328"/>
        <dbReference type="ChEBI" id="CHEBI:507393"/>
    </reaction>
</comment>
<evidence type="ECO:0000256" key="13">
    <source>
        <dbReference type="ARBA" id="ARBA00024145"/>
    </source>
</evidence>
<dbReference type="SMART" id="SM00365">
    <property type="entry name" value="LRR_SD22"/>
    <property type="match status" value="3"/>
</dbReference>
<keyword evidence="8 16" id="KW-1133">Transmembrane helix</keyword>
<keyword evidence="3" id="KW-0813">Transport</keyword>
<name>A0A401NKS6_SCYTO</name>
<evidence type="ECO:0000313" key="21">
    <source>
        <dbReference type="Proteomes" id="UP000288216"/>
    </source>
</evidence>
<evidence type="ECO:0000256" key="15">
    <source>
        <dbReference type="ARBA" id="ARBA00024167"/>
    </source>
</evidence>
<evidence type="ECO:0000256" key="6">
    <source>
        <dbReference type="ARBA" id="ARBA00022692"/>
    </source>
</evidence>
<dbReference type="Pfam" id="PF23598">
    <property type="entry name" value="LRR_14"/>
    <property type="match status" value="1"/>
</dbReference>
<evidence type="ECO:0000256" key="17">
    <source>
        <dbReference type="SAM" id="SignalP"/>
    </source>
</evidence>
<feature type="signal peptide" evidence="17">
    <location>
        <begin position="1"/>
        <end position="18"/>
    </location>
</feature>
<comment type="similarity">
    <text evidence="2">Belongs to the LRRC8 family.</text>
</comment>
<evidence type="ECO:0000259" key="18">
    <source>
        <dbReference type="Pfam" id="PF12534"/>
    </source>
</evidence>
<dbReference type="InterPro" id="IPR001611">
    <property type="entry name" value="Leu-rich_rpt"/>
</dbReference>
<proteinExistence type="inferred from homology"/>
<feature type="domain" description="LRRC8 pannexin-like TM region" evidence="18">
    <location>
        <begin position="12"/>
        <end position="361"/>
    </location>
</feature>
<dbReference type="InterPro" id="IPR055414">
    <property type="entry name" value="LRR_R13L4/SHOC2-like"/>
</dbReference>
<sequence length="829" mass="95376">MVLLAIWFGFHMIPVTELSYFGEQDPAFKILKPWWDVFAEYLTLLMVLVSMFGGALQVSSGQILCLPVPEGLSIQERQWNHSVLEELNLNVFATGFQTGLDVQQYYLINQWCYDNAVIWFSKYFPYLVLLHSLIFLISSNFWFKFPGTSSKIEHFITVLGKCLDSPWTTKALSETVYEESTTRIPVVSESSIDQSLSSINSPTKVDSSESLSQEIDFSDDVHKADKVSLLSKGSSQGLKAAAGIMVDNSSVKILDKKEGEQAKSLFEKVKKFRLHTEEGDILYTMYLNQTIVRTVQSVVILVYISIFIPQMCNNIHCIDALHITGFTDFFCIHSLWRMFRMLSLVYITAIVLYSCTCLYTLHWILYYKLKEYSFENVRVETGMDDIPDVRNDFAFLLHLIDQYDKLYARKFAVFLSDVSENKLLQLNLNHEWSQERLKQRLITNMENKVEMHLFMMPGIPIQVYDLTEIEVLKLELIKGVAISAAISNLKMMKEMWLYNCSVKVERQALLFLKENLITLRVRFGIADEIPPWIFTLKSLRELYIEGQLQTDSKISTALQMFRELPKIDTLHLKTNITKLPTAILDMAPHLLCLIIHNEGVKITSIANIKKLFCLTLLRLLHCNLERIPSAIFSLTNLQELDLKDNNLSSTEELASCQNLRKLICLRLWHNNITSIPVHIAKIANLEMLYLNKNKIEFLPLSLFKLTKLLFLDVSHNHISKIPPDIEQLAELQHFAIECNKVTELPENLFSCTKLRVLNISHNNLTHLTPSIGRLRQLQLLDIKVNKLDKLPIELGQCASLRKNQLIVEDDIFKTLPLEVREQIANTTSS</sequence>
<dbReference type="OMA" id="LINQWCY"/>
<dbReference type="Proteomes" id="UP000288216">
    <property type="component" value="Unassembled WGS sequence"/>
</dbReference>
<evidence type="ECO:0000256" key="8">
    <source>
        <dbReference type="ARBA" id="ARBA00022989"/>
    </source>
</evidence>
<evidence type="ECO:0000256" key="5">
    <source>
        <dbReference type="ARBA" id="ARBA00022614"/>
    </source>
</evidence>
<evidence type="ECO:0000256" key="2">
    <source>
        <dbReference type="ARBA" id="ARBA00010471"/>
    </source>
</evidence>
<dbReference type="Pfam" id="PF12534">
    <property type="entry name" value="Pannexin_like"/>
    <property type="match status" value="1"/>
</dbReference>
<dbReference type="SUPFAM" id="SSF52058">
    <property type="entry name" value="L domain-like"/>
    <property type="match status" value="2"/>
</dbReference>
<evidence type="ECO:0000256" key="12">
    <source>
        <dbReference type="ARBA" id="ARBA00023303"/>
    </source>
</evidence>
<dbReference type="PROSITE" id="PS51450">
    <property type="entry name" value="LRR"/>
    <property type="match status" value="3"/>
</dbReference>
<keyword evidence="6 16" id="KW-0812">Transmembrane</keyword>
<keyword evidence="9" id="KW-0406">Ion transport</keyword>
<evidence type="ECO:0000256" key="9">
    <source>
        <dbReference type="ARBA" id="ARBA00023065"/>
    </source>
</evidence>
<feature type="chain" id="PRO_5019273864" evidence="17">
    <location>
        <begin position="19"/>
        <end position="829"/>
    </location>
</feature>
<dbReference type="GO" id="GO:0005886">
    <property type="term" value="C:plasma membrane"/>
    <property type="evidence" value="ECO:0007669"/>
    <property type="project" value="UniProtKB-SubCell"/>
</dbReference>
<accession>A0A401NKS6</accession>
<keyword evidence="17" id="KW-0732">Signal</keyword>
<keyword evidence="10 16" id="KW-0472">Membrane</keyword>
<dbReference type="InterPro" id="IPR021040">
    <property type="entry name" value="LRRC8_Pannexin-like"/>
</dbReference>
<evidence type="ECO:0000313" key="20">
    <source>
        <dbReference type="EMBL" id="GCB61511.1"/>
    </source>
</evidence>
<evidence type="ECO:0000256" key="7">
    <source>
        <dbReference type="ARBA" id="ARBA00022737"/>
    </source>
</evidence>
<evidence type="ECO:0000256" key="3">
    <source>
        <dbReference type="ARBA" id="ARBA00022448"/>
    </source>
</evidence>
<gene>
    <name evidence="20" type="ORF">scyTo_0007065</name>
</gene>
<dbReference type="SMART" id="SM00369">
    <property type="entry name" value="LRR_TYP"/>
    <property type="match status" value="7"/>
</dbReference>
<feature type="transmembrane region" description="Helical" evidence="16">
    <location>
        <begin position="123"/>
        <end position="143"/>
    </location>
</feature>
<evidence type="ECO:0000256" key="11">
    <source>
        <dbReference type="ARBA" id="ARBA00023157"/>
    </source>
</evidence>
<protein>
    <submittedName>
        <fullName evidence="20">Uncharacterized protein</fullName>
    </submittedName>
</protein>
<dbReference type="GO" id="GO:0034220">
    <property type="term" value="P:monoatomic ion transmembrane transport"/>
    <property type="evidence" value="ECO:0007669"/>
    <property type="project" value="UniProtKB-KW"/>
</dbReference>
<feature type="transmembrane region" description="Helical" evidence="16">
    <location>
        <begin position="344"/>
        <end position="366"/>
    </location>
</feature>
<evidence type="ECO:0000256" key="10">
    <source>
        <dbReference type="ARBA" id="ARBA00023136"/>
    </source>
</evidence>
<dbReference type="PANTHER" id="PTHR48051">
    <property type="match status" value="1"/>
</dbReference>
<dbReference type="GO" id="GO:0005737">
    <property type="term" value="C:cytoplasm"/>
    <property type="evidence" value="ECO:0007669"/>
    <property type="project" value="TreeGrafter"/>
</dbReference>
<comment type="catalytic activity">
    <reaction evidence="13">
        <text>iodide(out) = iodide(in)</text>
        <dbReference type="Rhea" id="RHEA:66324"/>
        <dbReference type="ChEBI" id="CHEBI:16382"/>
    </reaction>
</comment>
<evidence type="ECO:0000259" key="19">
    <source>
        <dbReference type="Pfam" id="PF23598"/>
    </source>
</evidence>
<comment type="subcellular location">
    <subcellularLocation>
        <location evidence="1">Cell membrane</location>
        <topology evidence="1">Multi-pass membrane protein</topology>
    </subcellularLocation>
</comment>
<organism evidence="20 21">
    <name type="scientific">Scyliorhinus torazame</name>
    <name type="common">Cloudy catshark</name>
    <name type="synonym">Catulus torazame</name>
    <dbReference type="NCBI Taxonomy" id="75743"/>
    <lineage>
        <taxon>Eukaryota</taxon>
        <taxon>Metazoa</taxon>
        <taxon>Chordata</taxon>
        <taxon>Craniata</taxon>
        <taxon>Vertebrata</taxon>
        <taxon>Chondrichthyes</taxon>
        <taxon>Elasmobranchii</taxon>
        <taxon>Galeomorphii</taxon>
        <taxon>Galeoidea</taxon>
        <taxon>Carcharhiniformes</taxon>
        <taxon>Scyliorhinidae</taxon>
        <taxon>Scyliorhinus</taxon>
    </lineage>
</organism>
<dbReference type="AlphaFoldDB" id="A0A401NKS6"/>
<comment type="catalytic activity">
    <reaction evidence="15">
        <text>chloride(in) = chloride(out)</text>
        <dbReference type="Rhea" id="RHEA:29823"/>
        <dbReference type="ChEBI" id="CHEBI:17996"/>
    </reaction>
</comment>
<dbReference type="STRING" id="75743.A0A401NKS6"/>
<dbReference type="InterPro" id="IPR050216">
    <property type="entry name" value="LRR_domain-containing"/>
</dbReference>
<dbReference type="Gene3D" id="3.80.10.10">
    <property type="entry name" value="Ribonuclease Inhibitor"/>
    <property type="match status" value="2"/>
</dbReference>
<keyword evidence="11" id="KW-1015">Disulfide bond</keyword>
<feature type="domain" description="Disease resistance R13L4/SHOC-2-like LRR" evidence="19">
    <location>
        <begin position="640"/>
        <end position="759"/>
    </location>
</feature>